<protein>
    <submittedName>
        <fullName evidence="3">Uncharacterized protein</fullName>
    </submittedName>
</protein>
<keyword evidence="2" id="KW-0378">Hydrolase</keyword>
<evidence type="ECO:0000313" key="4">
    <source>
        <dbReference type="Proteomes" id="UP001626550"/>
    </source>
</evidence>
<comment type="similarity">
    <text evidence="1">Belongs to the DNase II family.</text>
</comment>
<name>A0ABD2QQH6_9PLAT</name>
<dbReference type="EMBL" id="JBJKFK010000018">
    <property type="protein sequence ID" value="KAL3320966.1"/>
    <property type="molecule type" value="Genomic_DNA"/>
</dbReference>
<dbReference type="PANTHER" id="PTHR10858:SF30">
    <property type="entry name" value="CELL-DEATH-RELATED NUCLEASE 7"/>
    <property type="match status" value="1"/>
</dbReference>
<evidence type="ECO:0000313" key="3">
    <source>
        <dbReference type="EMBL" id="KAL3320966.1"/>
    </source>
</evidence>
<accession>A0ABD2QQH6</accession>
<gene>
    <name evidence="3" type="ORF">Ciccas_000354</name>
</gene>
<sequence>MLENTFNAAFNVSGGRNSVFAMYNDELPDTLKITAFDQSHYWWGHMKGIFAFSDDGSGFWVIHSIPKLSADKNKYSYPPTAKKYAQHMFCMNLIASSALPKMSKLFVRTNNIIVEAMLISRPLVQSYYLSDEVRRDYENIEKIMNHKTVDETNEFITDLLMTDNILKLKYFSKSRYFGEDIYADLVAPEIKVSLQVEGWRHGPGPLKSECDLTYHVENIERISWPEKRNTHSSFLTTDDHSKWAVSTNDDKWTCFGDINRMESQFTRGGGTVCIHDEQIWTQFNEIVSSIESCPE</sequence>
<dbReference type="Proteomes" id="UP001626550">
    <property type="component" value="Unassembled WGS sequence"/>
</dbReference>
<evidence type="ECO:0000256" key="1">
    <source>
        <dbReference type="ARBA" id="ARBA00007527"/>
    </source>
</evidence>
<proteinExistence type="inferred from homology"/>
<reference evidence="3 4" key="1">
    <citation type="submission" date="2024-11" db="EMBL/GenBank/DDBJ databases">
        <title>Adaptive evolution of stress response genes in parasites aligns with host niche diversity.</title>
        <authorList>
            <person name="Hahn C."/>
            <person name="Resl P."/>
        </authorList>
    </citation>
    <scope>NUCLEOTIDE SEQUENCE [LARGE SCALE GENOMIC DNA]</scope>
    <source>
        <strain evidence="3">EGGRZ-B1_66</strain>
        <tissue evidence="3">Body</tissue>
    </source>
</reference>
<dbReference type="InterPro" id="IPR004947">
    <property type="entry name" value="DNase_II"/>
</dbReference>
<keyword evidence="4" id="KW-1185">Reference proteome</keyword>
<dbReference type="Pfam" id="PF03265">
    <property type="entry name" value="DNase_II"/>
    <property type="match status" value="1"/>
</dbReference>
<dbReference type="GO" id="GO:0006259">
    <property type="term" value="P:DNA metabolic process"/>
    <property type="evidence" value="ECO:0007669"/>
    <property type="project" value="UniProtKB-ARBA"/>
</dbReference>
<dbReference type="CDD" id="cd09121">
    <property type="entry name" value="PLDc_DNaseII_2"/>
    <property type="match status" value="1"/>
</dbReference>
<organism evidence="3 4">
    <name type="scientific">Cichlidogyrus casuarinus</name>
    <dbReference type="NCBI Taxonomy" id="1844966"/>
    <lineage>
        <taxon>Eukaryota</taxon>
        <taxon>Metazoa</taxon>
        <taxon>Spiralia</taxon>
        <taxon>Lophotrochozoa</taxon>
        <taxon>Platyhelminthes</taxon>
        <taxon>Monogenea</taxon>
        <taxon>Monopisthocotylea</taxon>
        <taxon>Dactylogyridea</taxon>
        <taxon>Ancyrocephalidae</taxon>
        <taxon>Cichlidogyrus</taxon>
    </lineage>
</organism>
<evidence type="ECO:0000256" key="2">
    <source>
        <dbReference type="ARBA" id="ARBA00022801"/>
    </source>
</evidence>
<dbReference type="AlphaFoldDB" id="A0ABD2QQH6"/>
<comment type="caution">
    <text evidence="3">The sequence shown here is derived from an EMBL/GenBank/DDBJ whole genome shotgun (WGS) entry which is preliminary data.</text>
</comment>
<dbReference type="GO" id="GO:0016787">
    <property type="term" value="F:hydrolase activity"/>
    <property type="evidence" value="ECO:0007669"/>
    <property type="project" value="UniProtKB-KW"/>
</dbReference>
<dbReference type="PANTHER" id="PTHR10858">
    <property type="entry name" value="DEOXYRIBONUCLEASE II"/>
    <property type="match status" value="1"/>
</dbReference>